<proteinExistence type="predicted"/>
<dbReference type="PATRIC" id="fig|1121326.3.peg.3086"/>
<dbReference type="InterPro" id="IPR051922">
    <property type="entry name" value="Bact_Sporulation_Assoc"/>
</dbReference>
<name>A0A161YL55_9CLOT</name>
<comment type="caution">
    <text evidence="1">The sequence shown here is derived from an EMBL/GenBank/DDBJ whole genome shotgun (WGS) entry which is preliminary data.</text>
</comment>
<reference evidence="1 2" key="1">
    <citation type="submission" date="2016-04" db="EMBL/GenBank/DDBJ databases">
        <title>Genome sequence of Clostridium magnum DSM 2767.</title>
        <authorList>
            <person name="Poehlein A."/>
            <person name="Uhlig R."/>
            <person name="Fischer R."/>
            <person name="Bahl H."/>
            <person name="Daniel R."/>
        </authorList>
    </citation>
    <scope>NUCLEOTIDE SEQUENCE [LARGE SCALE GENOMIC DNA]</scope>
    <source>
        <strain evidence="1 2">DSM 2767</strain>
    </source>
</reference>
<dbReference type="InterPro" id="IPR007253">
    <property type="entry name" value="Cell_wall-bd_2"/>
</dbReference>
<gene>
    <name evidence="1" type="primary">lytC_16</name>
    <name evidence="1" type="ORF">CLMAG_30610</name>
</gene>
<dbReference type="OrthoDB" id="1966514at2"/>
<dbReference type="Gene3D" id="3.40.50.12090">
    <property type="match status" value="2"/>
</dbReference>
<keyword evidence="2" id="KW-1185">Reference proteome</keyword>
<accession>A0A161YL55</accession>
<dbReference type="PANTHER" id="PTHR30032:SF8">
    <property type="entry name" value="GERMINATION-SPECIFIC N-ACETYLMURAMOYL-L-ALANINE AMIDASE"/>
    <property type="match status" value="1"/>
</dbReference>
<dbReference type="Pfam" id="PF04122">
    <property type="entry name" value="CW_binding_2"/>
    <property type="match status" value="1"/>
</dbReference>
<sequence>MFRYSTKLSNSIIDIIIIYVYTANSSYSKSYIVGGSGVVSDKIASQLKGNTRLGGASRYSTNAAVLNQFANEFSYDKVYVASGENYPDALSGSALAALSNSPLILAGTWVNPSVMSSIKAQHENYNNVIILGGTAVVSDAVASNIVSGVDTIASAAIRNEFEKIGFVFSSETTALYDKDGITIGLVNQGEYWQLAVKTWGEEEESLFYRGMSIILGQDAAWSSLIYIDYALDMPDSVHTTEYVRTFVSGDKLVVHIFNPKE</sequence>
<dbReference type="STRING" id="1121326.CLMAG_30610"/>
<dbReference type="GO" id="GO:0008745">
    <property type="term" value="F:N-acetylmuramoyl-L-alanine amidase activity"/>
    <property type="evidence" value="ECO:0007669"/>
    <property type="project" value="UniProtKB-EC"/>
</dbReference>
<dbReference type="EC" id="3.5.1.28" evidence="1"/>
<organism evidence="1 2">
    <name type="scientific">Clostridium magnum DSM 2767</name>
    <dbReference type="NCBI Taxonomy" id="1121326"/>
    <lineage>
        <taxon>Bacteria</taxon>
        <taxon>Bacillati</taxon>
        <taxon>Bacillota</taxon>
        <taxon>Clostridia</taxon>
        <taxon>Eubacteriales</taxon>
        <taxon>Clostridiaceae</taxon>
        <taxon>Clostridium</taxon>
    </lineage>
</organism>
<keyword evidence="1" id="KW-0378">Hydrolase</keyword>
<dbReference type="AlphaFoldDB" id="A0A161YL55"/>
<protein>
    <submittedName>
        <fullName evidence="1">N-acetylmuramoyl-L-alanine amidase LytC</fullName>
        <ecNumber evidence="1">3.5.1.28</ecNumber>
    </submittedName>
</protein>
<dbReference type="PANTHER" id="PTHR30032">
    <property type="entry name" value="N-ACETYLMURAMOYL-L-ALANINE AMIDASE-RELATED"/>
    <property type="match status" value="1"/>
</dbReference>
<evidence type="ECO:0000313" key="2">
    <source>
        <dbReference type="Proteomes" id="UP000076603"/>
    </source>
</evidence>
<evidence type="ECO:0000313" key="1">
    <source>
        <dbReference type="EMBL" id="KZL91302.1"/>
    </source>
</evidence>
<dbReference type="EMBL" id="LWAE01000003">
    <property type="protein sequence ID" value="KZL91302.1"/>
    <property type="molecule type" value="Genomic_DNA"/>
</dbReference>
<dbReference type="Proteomes" id="UP000076603">
    <property type="component" value="Unassembled WGS sequence"/>
</dbReference>